<keyword evidence="3" id="KW-0479">Metal-binding</keyword>
<evidence type="ECO:0000313" key="12">
    <source>
        <dbReference type="EMBL" id="CAI2363774.1"/>
    </source>
</evidence>
<dbReference type="GO" id="GO:0043161">
    <property type="term" value="P:proteasome-mediated ubiquitin-dependent protein catabolic process"/>
    <property type="evidence" value="ECO:0007669"/>
    <property type="project" value="TreeGrafter"/>
</dbReference>
<dbReference type="CDD" id="cd20335">
    <property type="entry name" value="BRcat_RBR"/>
    <property type="match status" value="1"/>
</dbReference>
<evidence type="ECO:0000313" key="13">
    <source>
        <dbReference type="Proteomes" id="UP001295684"/>
    </source>
</evidence>
<sequence length="482" mass="55629">MEIIDKVPIEFEHFSQAMSCIKDQFGYLEYFYMGYLFGKNGPGLSSGCTDSLENAIAVVADCSYAAQEQEMNEVKTSLMYYKKFVMSGQEREEGEISSKEESKSQIKNETGALEDMYPKDQYPELYEEHKHDPQNESQEETTHDVIGECKICLLDIEYQEAYSLDQCGHLFHKDCTYMHLTTSIDQNKIPIKCPIEDCEFEVGMATFRDLLDDNYIERYNLFSLKLGVQKEANFINCPSKDCEYVFCLEERDKKGYFQCPMCNKEYCIECETKWHPDMTCEENKEINGNEKLDINDKKAIDFALKEKMKRCPNCRIWVYKIEGCNAMTCRCGASFCYHCGTQYDDAHKCQCEGGYARAGGVRRDLPRFEDPGMMDNGYAHARYNFPGRRDAPRHMINRPYHRVHHRQMPYAIPRADGARNARDYAPRPYANRAIDRGARVGGGIARPRARIEGVYTNIPQRQANHVTRPKNVKTALQPGSNQ</sequence>
<evidence type="ECO:0000259" key="11">
    <source>
        <dbReference type="PROSITE" id="PS51873"/>
    </source>
</evidence>
<keyword evidence="2" id="KW-0808">Transferase</keyword>
<evidence type="ECO:0000256" key="5">
    <source>
        <dbReference type="ARBA" id="ARBA00022771"/>
    </source>
</evidence>
<feature type="region of interest" description="Disordered" evidence="9">
    <location>
        <begin position="91"/>
        <end position="113"/>
    </location>
</feature>
<comment type="caution">
    <text evidence="12">The sequence shown here is derived from an EMBL/GenBank/DDBJ whole genome shotgun (WGS) entry which is preliminary data.</text>
</comment>
<dbReference type="PROSITE" id="PS50089">
    <property type="entry name" value="ZF_RING_2"/>
    <property type="match status" value="1"/>
</dbReference>
<dbReference type="SUPFAM" id="SSF57850">
    <property type="entry name" value="RING/U-box"/>
    <property type="match status" value="3"/>
</dbReference>
<gene>
    <name evidence="12" type="ORF">ECRASSUSDP1_LOCUS5113</name>
</gene>
<dbReference type="Gene3D" id="3.30.40.10">
    <property type="entry name" value="Zinc/RING finger domain, C3HC4 (zinc finger)"/>
    <property type="match status" value="1"/>
</dbReference>
<dbReference type="InterPro" id="IPR051628">
    <property type="entry name" value="LUBAC_E3_Ligases"/>
</dbReference>
<evidence type="ECO:0000256" key="6">
    <source>
        <dbReference type="ARBA" id="ARBA00022786"/>
    </source>
</evidence>
<evidence type="ECO:0000259" key="10">
    <source>
        <dbReference type="PROSITE" id="PS50089"/>
    </source>
</evidence>
<dbReference type="GO" id="GO:0004842">
    <property type="term" value="F:ubiquitin-protein transferase activity"/>
    <property type="evidence" value="ECO:0007669"/>
    <property type="project" value="TreeGrafter"/>
</dbReference>
<dbReference type="GO" id="GO:0097039">
    <property type="term" value="P:protein linear polyubiquitination"/>
    <property type="evidence" value="ECO:0007669"/>
    <property type="project" value="TreeGrafter"/>
</dbReference>
<dbReference type="GO" id="GO:0008270">
    <property type="term" value="F:zinc ion binding"/>
    <property type="evidence" value="ECO:0007669"/>
    <property type="project" value="UniProtKB-KW"/>
</dbReference>
<dbReference type="InterPro" id="IPR001841">
    <property type="entry name" value="Znf_RING"/>
</dbReference>
<keyword evidence="6" id="KW-0833">Ubl conjugation pathway</keyword>
<dbReference type="PANTHER" id="PTHR22770">
    <property type="entry name" value="UBIQUITIN CONJUGATING ENZYME 7 INTERACTING PROTEIN-RELATED"/>
    <property type="match status" value="1"/>
</dbReference>
<evidence type="ECO:0000256" key="7">
    <source>
        <dbReference type="ARBA" id="ARBA00022833"/>
    </source>
</evidence>
<keyword evidence="13" id="KW-1185">Reference proteome</keyword>
<dbReference type="GO" id="GO:0000151">
    <property type="term" value="C:ubiquitin ligase complex"/>
    <property type="evidence" value="ECO:0007669"/>
    <property type="project" value="TreeGrafter"/>
</dbReference>
<dbReference type="InterPro" id="IPR044066">
    <property type="entry name" value="TRIAD_supradom"/>
</dbReference>
<dbReference type="PROSITE" id="PS51873">
    <property type="entry name" value="TRIAD"/>
    <property type="match status" value="1"/>
</dbReference>
<dbReference type="CDD" id="cd22584">
    <property type="entry name" value="Rcat_RBR_unk"/>
    <property type="match status" value="1"/>
</dbReference>
<accession>A0AAD1UBH7</accession>
<name>A0AAD1UBH7_EUPCR</name>
<dbReference type="GO" id="GO:0043130">
    <property type="term" value="F:ubiquitin binding"/>
    <property type="evidence" value="ECO:0007669"/>
    <property type="project" value="TreeGrafter"/>
</dbReference>
<feature type="compositionally biased region" description="Basic and acidic residues" evidence="9">
    <location>
        <begin position="91"/>
        <end position="106"/>
    </location>
</feature>
<reference evidence="12" key="1">
    <citation type="submission" date="2023-07" db="EMBL/GenBank/DDBJ databases">
        <authorList>
            <consortium name="AG Swart"/>
            <person name="Singh M."/>
            <person name="Singh A."/>
            <person name="Seah K."/>
            <person name="Emmerich C."/>
        </authorList>
    </citation>
    <scope>NUCLEOTIDE SEQUENCE</scope>
    <source>
        <strain evidence="12">DP1</strain>
    </source>
</reference>
<evidence type="ECO:0000256" key="3">
    <source>
        <dbReference type="ARBA" id="ARBA00022723"/>
    </source>
</evidence>
<dbReference type="PANTHER" id="PTHR22770:SF13">
    <property type="entry name" value="RING-TYPE DOMAIN-CONTAINING PROTEIN"/>
    <property type="match status" value="1"/>
</dbReference>
<organism evidence="12 13">
    <name type="scientific">Euplotes crassus</name>
    <dbReference type="NCBI Taxonomy" id="5936"/>
    <lineage>
        <taxon>Eukaryota</taxon>
        <taxon>Sar</taxon>
        <taxon>Alveolata</taxon>
        <taxon>Ciliophora</taxon>
        <taxon>Intramacronucleata</taxon>
        <taxon>Spirotrichea</taxon>
        <taxon>Hypotrichia</taxon>
        <taxon>Euplotida</taxon>
        <taxon>Euplotidae</taxon>
        <taxon>Moneuplotes</taxon>
    </lineage>
</organism>
<dbReference type="Pfam" id="PF01485">
    <property type="entry name" value="IBR"/>
    <property type="match status" value="2"/>
</dbReference>
<feature type="domain" description="RING-type" evidence="10">
    <location>
        <begin position="149"/>
        <end position="197"/>
    </location>
</feature>
<evidence type="ECO:0000256" key="9">
    <source>
        <dbReference type="SAM" id="MobiDB-lite"/>
    </source>
</evidence>
<keyword evidence="7" id="KW-0862">Zinc</keyword>
<keyword evidence="4" id="KW-0677">Repeat</keyword>
<dbReference type="EMBL" id="CAMPGE010004925">
    <property type="protein sequence ID" value="CAI2363774.1"/>
    <property type="molecule type" value="Genomic_DNA"/>
</dbReference>
<evidence type="ECO:0000256" key="8">
    <source>
        <dbReference type="PROSITE-ProRule" id="PRU00175"/>
    </source>
</evidence>
<proteinExistence type="predicted"/>
<dbReference type="SMART" id="SM00647">
    <property type="entry name" value="IBR"/>
    <property type="match status" value="2"/>
</dbReference>
<dbReference type="AlphaFoldDB" id="A0AAD1UBH7"/>
<dbReference type="Pfam" id="PF17123">
    <property type="entry name" value="zf-RING_11"/>
    <property type="match status" value="1"/>
</dbReference>
<protein>
    <submittedName>
        <fullName evidence="12">Uncharacterized protein</fullName>
    </submittedName>
</protein>
<dbReference type="Gene3D" id="1.20.120.1750">
    <property type="match status" value="1"/>
</dbReference>
<keyword evidence="5 8" id="KW-0863">Zinc-finger</keyword>
<dbReference type="Proteomes" id="UP001295684">
    <property type="component" value="Unassembled WGS sequence"/>
</dbReference>
<dbReference type="InterPro" id="IPR013083">
    <property type="entry name" value="Znf_RING/FYVE/PHD"/>
</dbReference>
<comment type="pathway">
    <text evidence="1">Protein modification; protein ubiquitination.</text>
</comment>
<feature type="domain" description="RING-type" evidence="11">
    <location>
        <begin position="145"/>
        <end position="359"/>
    </location>
</feature>
<dbReference type="InterPro" id="IPR002867">
    <property type="entry name" value="IBR_dom"/>
</dbReference>
<evidence type="ECO:0000256" key="1">
    <source>
        <dbReference type="ARBA" id="ARBA00004906"/>
    </source>
</evidence>
<evidence type="ECO:0000256" key="4">
    <source>
        <dbReference type="ARBA" id="ARBA00022737"/>
    </source>
</evidence>
<evidence type="ECO:0000256" key="2">
    <source>
        <dbReference type="ARBA" id="ARBA00022679"/>
    </source>
</evidence>